<protein>
    <submittedName>
        <fullName evidence="2">Uncharacterized protein</fullName>
    </submittedName>
</protein>
<dbReference type="AlphaFoldDB" id="C5A4Z6"/>
<evidence type="ECO:0000313" key="3">
    <source>
        <dbReference type="Proteomes" id="UP000001488"/>
    </source>
</evidence>
<keyword evidence="1" id="KW-0472">Membrane</keyword>
<keyword evidence="1" id="KW-1133">Transmembrane helix</keyword>
<proteinExistence type="predicted"/>
<keyword evidence="1" id="KW-0812">Transmembrane</keyword>
<feature type="transmembrane region" description="Helical" evidence="1">
    <location>
        <begin position="81"/>
        <end position="99"/>
    </location>
</feature>
<name>C5A4Z6_THEGJ</name>
<dbReference type="eggNOG" id="arCOG05840">
    <property type="taxonomic scope" value="Archaea"/>
</dbReference>
<feature type="transmembrane region" description="Helical" evidence="1">
    <location>
        <begin position="106"/>
        <end position="127"/>
    </location>
</feature>
<gene>
    <name evidence="2" type="ordered locus">TGAM_0806</name>
</gene>
<reference evidence="2 3" key="1">
    <citation type="journal article" date="2007" name="Genome Biol.">
        <title>Genome analysis and genome-wide proteomics of Thermococcus gammatolerans, the most radioresistant organism known amongst the Archaea.</title>
        <authorList>
            <person name="Zivanovic Y."/>
            <person name="Armengaud J."/>
            <person name="Lagorce A."/>
            <person name="Leplat C."/>
            <person name="Guerin P."/>
            <person name="Dutertre M."/>
            <person name="Anthouard V."/>
            <person name="Forterre P."/>
            <person name="Wincker P."/>
            <person name="Confalonieri F."/>
        </authorList>
    </citation>
    <scope>NUCLEOTIDE SEQUENCE [LARGE SCALE GENOMIC DNA]</scope>
    <source>
        <strain evidence="3">DSM 15229 / JCM 11827 / EJ3</strain>
    </source>
</reference>
<organism evidence="2 3">
    <name type="scientific">Thermococcus gammatolerans (strain DSM 15229 / JCM 11827 / EJ3)</name>
    <dbReference type="NCBI Taxonomy" id="593117"/>
    <lineage>
        <taxon>Archaea</taxon>
        <taxon>Methanobacteriati</taxon>
        <taxon>Methanobacteriota</taxon>
        <taxon>Thermococci</taxon>
        <taxon>Thermococcales</taxon>
        <taxon>Thermococcaceae</taxon>
        <taxon>Thermococcus</taxon>
    </lineage>
</organism>
<feature type="transmembrane region" description="Helical" evidence="1">
    <location>
        <begin position="44"/>
        <end position="69"/>
    </location>
</feature>
<dbReference type="PATRIC" id="fig|593117.10.peg.803"/>
<dbReference type="HOGENOM" id="CLU_1922899_0_0_2"/>
<dbReference type="KEGG" id="tga:TGAM_0806"/>
<accession>C5A4Z6</accession>
<keyword evidence="3" id="KW-1185">Reference proteome</keyword>
<evidence type="ECO:0000313" key="2">
    <source>
        <dbReference type="EMBL" id="ACS33308.1"/>
    </source>
</evidence>
<sequence length="131" mass="14689">MRTIPLGMGTTWRSFPSFQVADRRVSEKDLPFGRRRFQRFDKSFIKCCWITGIMMIFVFLIAGLLFGYFLRKAGKRPSMETPMSVALLAMIFFLGVKTGEVHVNGLWLLGVSAVFAVLTIAGSLFLAEVVG</sequence>
<evidence type="ECO:0000256" key="1">
    <source>
        <dbReference type="SAM" id="Phobius"/>
    </source>
</evidence>
<dbReference type="Proteomes" id="UP000001488">
    <property type="component" value="Chromosome"/>
</dbReference>
<dbReference type="EMBL" id="CP001398">
    <property type="protein sequence ID" value="ACS33308.1"/>
    <property type="molecule type" value="Genomic_DNA"/>
</dbReference>
<dbReference type="STRING" id="593117.TGAM_0806"/>
<dbReference type="PaxDb" id="593117-TGAM_0806"/>